<keyword evidence="3" id="KW-1185">Reference proteome</keyword>
<comment type="caution">
    <text evidence="2">The sequence shown here is derived from an EMBL/GenBank/DDBJ whole genome shotgun (WGS) entry which is preliminary data.</text>
</comment>
<protein>
    <submittedName>
        <fullName evidence="2">Uncharacterized protein</fullName>
    </submittedName>
</protein>
<feature type="region of interest" description="Disordered" evidence="1">
    <location>
        <begin position="31"/>
        <end position="131"/>
    </location>
</feature>
<gene>
    <name evidence="2" type="ORF">SBRY_40152</name>
</gene>
<dbReference type="Proteomes" id="UP001153328">
    <property type="component" value="Unassembled WGS sequence"/>
</dbReference>
<feature type="compositionally biased region" description="Basic residues" evidence="1">
    <location>
        <begin position="49"/>
        <end position="76"/>
    </location>
</feature>
<proteinExistence type="predicted"/>
<evidence type="ECO:0000256" key="1">
    <source>
        <dbReference type="SAM" id="MobiDB-lite"/>
    </source>
</evidence>
<accession>A0A9W4H2I3</accession>
<sequence length="131" mass="14199">MGLERRRRGERHRLPPPFFAAHAAAGRLHADRCPGLMSGTPAGPETPQRWRHRVRPARTRRRPHLQRPGRPGRRRPVPPGLGNDRRGLSVTTVFANSIGARPTPCCSPPSAALAGEPLNSEPASAPGLACH</sequence>
<name>A0A9W4H2I3_9ACTN</name>
<dbReference type="AlphaFoldDB" id="A0A9W4H2I3"/>
<dbReference type="EMBL" id="CAJVAX010000018">
    <property type="protein sequence ID" value="CAG7645420.1"/>
    <property type="molecule type" value="Genomic_DNA"/>
</dbReference>
<evidence type="ECO:0000313" key="2">
    <source>
        <dbReference type="EMBL" id="CAG7645420.1"/>
    </source>
</evidence>
<organism evidence="2 3">
    <name type="scientific">Actinacidiphila bryophytorum</name>
    <dbReference type="NCBI Taxonomy" id="1436133"/>
    <lineage>
        <taxon>Bacteria</taxon>
        <taxon>Bacillati</taxon>
        <taxon>Actinomycetota</taxon>
        <taxon>Actinomycetes</taxon>
        <taxon>Kitasatosporales</taxon>
        <taxon>Streptomycetaceae</taxon>
        <taxon>Actinacidiphila</taxon>
    </lineage>
</organism>
<reference evidence="2" key="1">
    <citation type="submission" date="2021-06" db="EMBL/GenBank/DDBJ databases">
        <authorList>
            <person name="Arsene-Ploetze F."/>
        </authorList>
    </citation>
    <scope>NUCLEOTIDE SEQUENCE</scope>
    <source>
        <strain evidence="2">SBRY1</strain>
    </source>
</reference>
<evidence type="ECO:0000313" key="3">
    <source>
        <dbReference type="Proteomes" id="UP001153328"/>
    </source>
</evidence>